<feature type="region of interest" description="Disordered" evidence="3">
    <location>
        <begin position="746"/>
        <end position="796"/>
    </location>
</feature>
<dbReference type="Pfam" id="PF00017">
    <property type="entry name" value="SH2"/>
    <property type="match status" value="1"/>
</dbReference>
<dbReference type="Gene3D" id="3.30.505.10">
    <property type="entry name" value="SH2 domain"/>
    <property type="match status" value="1"/>
</dbReference>
<feature type="transmembrane region" description="Helical" evidence="4">
    <location>
        <begin position="594"/>
        <end position="616"/>
    </location>
</feature>
<dbReference type="CDD" id="cd00173">
    <property type="entry name" value="SH2"/>
    <property type="match status" value="1"/>
</dbReference>
<dbReference type="InterPro" id="IPR051846">
    <property type="entry name" value="SH2_domain_adapters"/>
</dbReference>
<evidence type="ECO:0000256" key="1">
    <source>
        <dbReference type="ARBA" id="ARBA00022999"/>
    </source>
</evidence>
<reference evidence="7 8" key="1">
    <citation type="journal article" date="2008" name="Nature">
        <title>The genome of the choanoflagellate Monosiga brevicollis and the origin of metazoans.</title>
        <authorList>
            <consortium name="JGI Sequencing"/>
            <person name="King N."/>
            <person name="Westbrook M.J."/>
            <person name="Young S.L."/>
            <person name="Kuo A."/>
            <person name="Abedin M."/>
            <person name="Chapman J."/>
            <person name="Fairclough S."/>
            <person name="Hellsten U."/>
            <person name="Isogai Y."/>
            <person name="Letunic I."/>
            <person name="Marr M."/>
            <person name="Pincus D."/>
            <person name="Putnam N."/>
            <person name="Rokas A."/>
            <person name="Wright K.J."/>
            <person name="Zuzow R."/>
            <person name="Dirks W."/>
            <person name="Good M."/>
            <person name="Goodstein D."/>
            <person name="Lemons D."/>
            <person name="Li W."/>
            <person name="Lyons J.B."/>
            <person name="Morris A."/>
            <person name="Nichols S."/>
            <person name="Richter D.J."/>
            <person name="Salamov A."/>
            <person name="Bork P."/>
            <person name="Lim W.A."/>
            <person name="Manning G."/>
            <person name="Miller W.T."/>
            <person name="McGinnis W."/>
            <person name="Shapiro H."/>
            <person name="Tjian R."/>
            <person name="Grigoriev I.V."/>
            <person name="Rokhsar D."/>
        </authorList>
    </citation>
    <scope>NUCLEOTIDE SEQUENCE [LARGE SCALE GENOMIC DNA]</scope>
    <source>
        <strain evidence="8">MX1 / ATCC 50154</strain>
    </source>
</reference>
<keyword evidence="4" id="KW-0472">Membrane</keyword>
<keyword evidence="4" id="KW-0812">Transmembrane</keyword>
<evidence type="ECO:0000256" key="3">
    <source>
        <dbReference type="SAM" id="MobiDB-lite"/>
    </source>
</evidence>
<feature type="chain" id="PRO_5002744647" description="SH2 domain-containing protein" evidence="5">
    <location>
        <begin position="18"/>
        <end position="1024"/>
    </location>
</feature>
<protein>
    <recommendedName>
        <fullName evidence="6">SH2 domain-containing protein</fullName>
    </recommendedName>
</protein>
<dbReference type="InterPro" id="IPR009030">
    <property type="entry name" value="Growth_fac_rcpt_cys_sf"/>
</dbReference>
<dbReference type="SUPFAM" id="SSF57184">
    <property type="entry name" value="Growth factor receptor domain"/>
    <property type="match status" value="1"/>
</dbReference>
<gene>
    <name evidence="7" type="ORF">MONBRDRAFT_27039</name>
</gene>
<keyword evidence="1 2" id="KW-0727">SH2 domain</keyword>
<dbReference type="SUPFAM" id="SSF55550">
    <property type="entry name" value="SH2 domain"/>
    <property type="match status" value="1"/>
</dbReference>
<accession>A9V449</accession>
<dbReference type="SMART" id="SM00252">
    <property type="entry name" value="SH2"/>
    <property type="match status" value="1"/>
</dbReference>
<dbReference type="InParanoid" id="A9V449"/>
<dbReference type="PANTHER" id="PTHR15127:SF32">
    <property type="entry name" value="HEAVYWEIGHT, ISOFORM A"/>
    <property type="match status" value="1"/>
</dbReference>
<evidence type="ECO:0000313" key="7">
    <source>
        <dbReference type="EMBL" id="EDQ87644.1"/>
    </source>
</evidence>
<evidence type="ECO:0000313" key="8">
    <source>
        <dbReference type="Proteomes" id="UP000001357"/>
    </source>
</evidence>
<feature type="region of interest" description="Disordered" evidence="3">
    <location>
        <begin position="857"/>
        <end position="883"/>
    </location>
</feature>
<feature type="region of interest" description="Disordered" evidence="3">
    <location>
        <begin position="815"/>
        <end position="835"/>
    </location>
</feature>
<dbReference type="PANTHER" id="PTHR15127">
    <property type="entry name" value="HEAVYWEIGHT, ISOFORM A"/>
    <property type="match status" value="1"/>
</dbReference>
<organism evidence="7 8">
    <name type="scientific">Monosiga brevicollis</name>
    <name type="common">Choanoflagellate</name>
    <dbReference type="NCBI Taxonomy" id="81824"/>
    <lineage>
        <taxon>Eukaryota</taxon>
        <taxon>Choanoflagellata</taxon>
        <taxon>Craspedida</taxon>
        <taxon>Salpingoecidae</taxon>
        <taxon>Monosiga</taxon>
    </lineage>
</organism>
<dbReference type="Proteomes" id="UP000001357">
    <property type="component" value="Unassembled WGS sequence"/>
</dbReference>
<dbReference type="AlphaFoldDB" id="A9V449"/>
<dbReference type="InterPro" id="IPR036860">
    <property type="entry name" value="SH2_dom_sf"/>
</dbReference>
<feature type="compositionally biased region" description="Polar residues" evidence="3">
    <location>
        <begin position="782"/>
        <end position="796"/>
    </location>
</feature>
<keyword evidence="8" id="KW-1185">Reference proteome</keyword>
<evidence type="ECO:0000256" key="5">
    <source>
        <dbReference type="SAM" id="SignalP"/>
    </source>
</evidence>
<evidence type="ECO:0000259" key="6">
    <source>
        <dbReference type="PROSITE" id="PS50001"/>
    </source>
</evidence>
<keyword evidence="4" id="KW-1133">Transmembrane helix</keyword>
<evidence type="ECO:0000256" key="4">
    <source>
        <dbReference type="SAM" id="Phobius"/>
    </source>
</evidence>
<proteinExistence type="predicted"/>
<dbReference type="GO" id="GO:0001784">
    <property type="term" value="F:phosphotyrosine residue binding"/>
    <property type="evidence" value="ECO:0000318"/>
    <property type="project" value="GO_Central"/>
</dbReference>
<dbReference type="eggNOG" id="ENOG502T0VJ">
    <property type="taxonomic scope" value="Eukaryota"/>
</dbReference>
<keyword evidence="5" id="KW-0732">Signal</keyword>
<dbReference type="Gene3D" id="2.60.40.10">
    <property type="entry name" value="Immunoglobulins"/>
    <property type="match status" value="2"/>
</dbReference>
<feature type="compositionally biased region" description="Polar residues" evidence="3">
    <location>
        <begin position="822"/>
        <end position="835"/>
    </location>
</feature>
<feature type="domain" description="SH2" evidence="6">
    <location>
        <begin position="924"/>
        <end position="1018"/>
    </location>
</feature>
<dbReference type="InterPro" id="IPR000980">
    <property type="entry name" value="SH2"/>
</dbReference>
<feature type="signal peptide" evidence="5">
    <location>
        <begin position="1"/>
        <end position="17"/>
    </location>
</feature>
<dbReference type="InterPro" id="IPR032179">
    <property type="entry name" value="Cry22Aa_Ig-like"/>
</dbReference>
<dbReference type="RefSeq" id="XP_001747564.1">
    <property type="nucleotide sequence ID" value="XM_001747512.1"/>
</dbReference>
<dbReference type="EMBL" id="CH991558">
    <property type="protein sequence ID" value="EDQ87644.1"/>
    <property type="molecule type" value="Genomic_DNA"/>
</dbReference>
<dbReference type="PROSITE" id="PS50001">
    <property type="entry name" value="SH2"/>
    <property type="match status" value="1"/>
</dbReference>
<sequence>MRALVLALLLTCRAIKAQWIAGGSPTMYCESPEVYGGVRIHLAGYNASLAPSITNQYYANYNAFFDYDNYLQQAGNIGDSTWSSPILSLSDVRGVALEGNVSAITVSIKFAAPGSGYDQPDYFRVTLVFLGGEQQNLETSDVLYVTGAPSGGIITMQTPINGLELGVDRNSNVLNLTSTFPLHADTEFMRVDYDYGTTHRDEYFLFGDLVVLGCDTGADCDQCPEGSELNAERSGCDTCAAGSYRSAGMNECAVCADGTEPSGDQASCVSCTGAEYRDASSMNECAACPLGSDPNSERSGCDTCAADSIAPHIYLSNRSRLSLIKNDTYLEYLDVQELSPNSAYELPSVESVDDNFDVIQQDTVVVPLASNVTLDILGNYTITFRVNDTAGNEGQTTVVVQVQDTTPPTLFLQGGARVTVPFATAYREPGYTVMDNSASHVAVNLSGVVNVFVPGSYVRVYQATDASHNTQSQTRDIVVAANTLPEDAYVVRLTLTLSIDFDARVIAAQMSSSGAFGDDYPVPFEPSSLGRRRALTSTFGFGVRRNNSNFDWIDADDVLARLTPEMMSELGLALGSSVQSAVAADASSSESNSLVVIAAAAGGGAVLLIVLVIVVVRRRKGHQATKTAPEDSTYAMVDVDVRRGKVGSLNNKSSGKSSRFSQYSAADEPLPHFDDENITETPQAVLDLYAVPNKKGSGRGTTASSIIPSVANGMLYETLGDDSDARSSVTQVEMLQSEYADVDASTYDTLPNRRTTANNGLSEYADVDAPSTFVPQDADDQPNATSQDVYDQPNATDTLGVQHSQQVYDQPNAVSHDLYDQPNATDQQSQRAPPTNQLTSMYEDLDDAIAAKDALTAQDQGVYDQPNAVGLDGPGDTRRPTTFGKDRAVSADRVAAHAGAPAPAGLTITSATAASLAPAQKFPWLHEGLSRQEAEALLSQFVDSDGTYLVRDRAQDSYALSMIFNRAISHHLLKKDGSGFWLVNEIKYEPACTELGSLIMQLRTRAGHLMPAPISNFIAADTDA</sequence>
<dbReference type="KEGG" id="mbr:MONBRDRAFT_27039"/>
<dbReference type="Pfam" id="PF16403">
    <property type="entry name" value="Bact_surface_Ig-like"/>
    <property type="match status" value="1"/>
</dbReference>
<evidence type="ECO:0000256" key="2">
    <source>
        <dbReference type="PROSITE-ProRule" id="PRU00191"/>
    </source>
</evidence>
<dbReference type="GeneID" id="5892822"/>
<dbReference type="InterPro" id="IPR013783">
    <property type="entry name" value="Ig-like_fold"/>
</dbReference>
<feature type="compositionally biased region" description="Polar residues" evidence="3">
    <location>
        <begin position="746"/>
        <end position="761"/>
    </location>
</feature>
<name>A9V449_MONBE</name>